<keyword evidence="2" id="KW-0472">Membrane</keyword>
<dbReference type="AlphaFoldDB" id="A0A948RUH8"/>
<evidence type="ECO:0000256" key="1">
    <source>
        <dbReference type="SAM" id="MobiDB-lite"/>
    </source>
</evidence>
<comment type="caution">
    <text evidence="3">The sequence shown here is derived from an EMBL/GenBank/DDBJ whole genome shotgun (WGS) entry which is preliminary data.</text>
</comment>
<dbReference type="Pfam" id="PF04367">
    <property type="entry name" value="DUF502"/>
    <property type="match status" value="1"/>
</dbReference>
<organism evidence="3 4">
    <name type="scientific">Eiseniibacteriota bacterium</name>
    <dbReference type="NCBI Taxonomy" id="2212470"/>
    <lineage>
        <taxon>Bacteria</taxon>
        <taxon>Candidatus Eiseniibacteriota</taxon>
    </lineage>
</organism>
<dbReference type="PANTHER" id="PTHR31876:SF26">
    <property type="entry name" value="PROTEIN LIKE COV 2"/>
    <property type="match status" value="1"/>
</dbReference>
<evidence type="ECO:0000313" key="4">
    <source>
        <dbReference type="Proteomes" id="UP000777784"/>
    </source>
</evidence>
<dbReference type="InterPro" id="IPR007462">
    <property type="entry name" value="COV1-like"/>
</dbReference>
<keyword evidence="2" id="KW-0812">Transmembrane</keyword>
<evidence type="ECO:0000256" key="2">
    <source>
        <dbReference type="SAM" id="Phobius"/>
    </source>
</evidence>
<sequence>MMGKSDGSGPLSFGKTLRRHFITGILVLTPTAVTFWALYKLFIILDSLLGDFLRGEYIRPEGIPGMGFVALILLILLVGLLTNNFLGRRLLALWERMIGAIPLINRVYLAVKQISEAILANRETQFRRVVLVEYPRRGIHSLAFVVRPPAGVVGRTLGKGQVALFLPTTPNPTSGFFLIVPETDVIPLDLTVEEGLKLVISAGTVMPGEDLSGNLSAKAPVSDPDPSEPRSDA</sequence>
<gene>
    <name evidence="3" type="ORF">KJ970_02165</name>
</gene>
<feature type="region of interest" description="Disordered" evidence="1">
    <location>
        <begin position="210"/>
        <end position="233"/>
    </location>
</feature>
<protein>
    <submittedName>
        <fullName evidence="3">DUF502 domain-containing protein</fullName>
    </submittedName>
</protein>
<dbReference type="PANTHER" id="PTHR31876">
    <property type="entry name" value="COV-LIKE PROTEIN 1"/>
    <property type="match status" value="1"/>
</dbReference>
<keyword evidence="2" id="KW-1133">Transmembrane helix</keyword>
<reference evidence="3" key="1">
    <citation type="submission" date="2021-05" db="EMBL/GenBank/DDBJ databases">
        <title>Energy efficiency and biological interactions define the core microbiome of deep oligotrophic groundwater.</title>
        <authorList>
            <person name="Mehrshad M."/>
            <person name="Lopez-Fernandez M."/>
            <person name="Bell E."/>
            <person name="Bernier-Latmani R."/>
            <person name="Bertilsson S."/>
            <person name="Dopson M."/>
        </authorList>
    </citation>
    <scope>NUCLEOTIDE SEQUENCE</scope>
    <source>
        <strain evidence="3">Modern_marine.mb.64</strain>
    </source>
</reference>
<name>A0A948RUH8_UNCEI</name>
<dbReference type="EMBL" id="JAHJDP010000012">
    <property type="protein sequence ID" value="MBU2689702.1"/>
    <property type="molecule type" value="Genomic_DNA"/>
</dbReference>
<feature type="transmembrane region" description="Helical" evidence="2">
    <location>
        <begin position="21"/>
        <end position="45"/>
    </location>
</feature>
<proteinExistence type="predicted"/>
<feature type="transmembrane region" description="Helical" evidence="2">
    <location>
        <begin position="65"/>
        <end position="86"/>
    </location>
</feature>
<evidence type="ECO:0000313" key="3">
    <source>
        <dbReference type="EMBL" id="MBU2689702.1"/>
    </source>
</evidence>
<dbReference type="Proteomes" id="UP000777784">
    <property type="component" value="Unassembled WGS sequence"/>
</dbReference>
<accession>A0A948RUH8</accession>